<evidence type="ECO:0000259" key="1">
    <source>
        <dbReference type="Pfam" id="PF00646"/>
    </source>
</evidence>
<dbReference type="InterPro" id="IPR036047">
    <property type="entry name" value="F-box-like_dom_sf"/>
</dbReference>
<evidence type="ECO:0000313" key="2">
    <source>
        <dbReference type="EMBL" id="VDD35947.1"/>
    </source>
</evidence>
<proteinExistence type="predicted"/>
<organism evidence="2">
    <name type="scientific">Brassica oleracea</name>
    <name type="common">Wild cabbage</name>
    <dbReference type="NCBI Taxonomy" id="3712"/>
    <lineage>
        <taxon>Eukaryota</taxon>
        <taxon>Viridiplantae</taxon>
        <taxon>Streptophyta</taxon>
        <taxon>Embryophyta</taxon>
        <taxon>Tracheophyta</taxon>
        <taxon>Spermatophyta</taxon>
        <taxon>Magnoliopsida</taxon>
        <taxon>eudicotyledons</taxon>
        <taxon>Gunneridae</taxon>
        <taxon>Pentapetalae</taxon>
        <taxon>rosids</taxon>
        <taxon>malvids</taxon>
        <taxon>Brassicales</taxon>
        <taxon>Brassicaceae</taxon>
        <taxon>Brassiceae</taxon>
        <taxon>Brassica</taxon>
    </lineage>
</organism>
<dbReference type="InterPro" id="IPR001810">
    <property type="entry name" value="F-box_dom"/>
</dbReference>
<name>A0A3P6DWC1_BRAOL</name>
<dbReference type="Pfam" id="PF00646">
    <property type="entry name" value="F-box"/>
    <property type="match status" value="1"/>
</dbReference>
<gene>
    <name evidence="2" type="ORF">BOLC7T41507H</name>
</gene>
<accession>A0A3P6DWC1</accession>
<dbReference type="EMBL" id="LR031876">
    <property type="protein sequence ID" value="VDD35947.1"/>
    <property type="molecule type" value="Genomic_DNA"/>
</dbReference>
<reference evidence="2" key="1">
    <citation type="submission" date="2018-11" db="EMBL/GenBank/DDBJ databases">
        <authorList>
            <consortium name="Genoscope - CEA"/>
            <person name="William W."/>
        </authorList>
    </citation>
    <scope>NUCLEOTIDE SEQUENCE</scope>
</reference>
<dbReference type="AlphaFoldDB" id="A0A3P6DWC1"/>
<sequence length="61" mass="7009">MISDLPRDLAERVLSRLPVTSLGGVRSTCKTGELYQKTGFLQRGTSVKQKQQQRRGRSFRW</sequence>
<protein>
    <recommendedName>
        <fullName evidence="1">F-box domain-containing protein</fullName>
    </recommendedName>
</protein>
<feature type="domain" description="F-box" evidence="1">
    <location>
        <begin position="2"/>
        <end position="31"/>
    </location>
</feature>
<dbReference type="SUPFAM" id="SSF81383">
    <property type="entry name" value="F-box domain"/>
    <property type="match status" value="1"/>
</dbReference>